<dbReference type="SMART" id="SM00409">
    <property type="entry name" value="IG"/>
    <property type="match status" value="2"/>
</dbReference>
<dbReference type="InterPro" id="IPR003599">
    <property type="entry name" value="Ig_sub"/>
</dbReference>
<dbReference type="InterPro" id="IPR013098">
    <property type="entry name" value="Ig_I-set"/>
</dbReference>
<feature type="domain" description="Ig-like" evidence="3">
    <location>
        <begin position="25"/>
        <end position="121"/>
    </location>
</feature>
<proteinExistence type="predicted"/>
<feature type="signal peptide" evidence="2">
    <location>
        <begin position="1"/>
        <end position="22"/>
    </location>
</feature>
<dbReference type="CDD" id="cd00096">
    <property type="entry name" value="Ig"/>
    <property type="match status" value="1"/>
</dbReference>
<dbReference type="GO" id="GO:0007156">
    <property type="term" value="P:homophilic cell adhesion via plasma membrane adhesion molecules"/>
    <property type="evidence" value="ECO:0007669"/>
    <property type="project" value="TreeGrafter"/>
</dbReference>
<dbReference type="GO" id="GO:0070593">
    <property type="term" value="P:dendrite self-avoidance"/>
    <property type="evidence" value="ECO:0007669"/>
    <property type="project" value="TreeGrafter"/>
</dbReference>
<protein>
    <recommendedName>
        <fullName evidence="3">Ig-like domain-containing protein</fullName>
    </recommendedName>
</protein>
<dbReference type="InterPro" id="IPR007110">
    <property type="entry name" value="Ig-like_dom"/>
</dbReference>
<dbReference type="Pfam" id="PF07679">
    <property type="entry name" value="I-set"/>
    <property type="match status" value="1"/>
</dbReference>
<keyword evidence="2" id="KW-0732">Signal</keyword>
<dbReference type="Proteomes" id="UP000683360">
    <property type="component" value="Unassembled WGS sequence"/>
</dbReference>
<feature type="domain" description="Ig-like" evidence="3">
    <location>
        <begin position="128"/>
        <end position="221"/>
    </location>
</feature>
<evidence type="ECO:0000313" key="4">
    <source>
        <dbReference type="EMBL" id="CAG2221064.1"/>
    </source>
</evidence>
<feature type="chain" id="PRO_5035927502" description="Ig-like domain-containing protein" evidence="2">
    <location>
        <begin position="23"/>
        <end position="250"/>
    </location>
</feature>
<gene>
    <name evidence="4" type="ORF">MEDL_34406</name>
</gene>
<evidence type="ECO:0000313" key="5">
    <source>
        <dbReference type="Proteomes" id="UP000683360"/>
    </source>
</evidence>
<dbReference type="InterPro" id="IPR036179">
    <property type="entry name" value="Ig-like_dom_sf"/>
</dbReference>
<sequence>MMSNCFIWTYPALIVQLLITFADFPILTPEQHTYNSNIGGLVTMKCTIDSSHHIVTNIMWTRVHTRIDPDSRHLIADNVINKLIGWTTLIIDNIQASDNTTYYCVAENQDGWGTSSVITLNVHALHLPIVSPAQASYAAIIGGSVKLICTITSSDHAITGVFWTKGSAFGSPTLSTGTKYVIANTGTTLQRFTSLIINSVMSTDEADYFCSAQNQDGTSISSITLHIPAQTTTEEETTTLQQTTAVSGKY</sequence>
<dbReference type="GO" id="GO:0098632">
    <property type="term" value="F:cell-cell adhesion mediator activity"/>
    <property type="evidence" value="ECO:0007669"/>
    <property type="project" value="TreeGrafter"/>
</dbReference>
<dbReference type="PANTHER" id="PTHR10075">
    <property type="entry name" value="BASIGIN RELATED"/>
    <property type="match status" value="1"/>
</dbReference>
<reference evidence="4" key="1">
    <citation type="submission" date="2021-03" db="EMBL/GenBank/DDBJ databases">
        <authorList>
            <person name="Bekaert M."/>
        </authorList>
    </citation>
    <scope>NUCLEOTIDE SEQUENCE</scope>
</reference>
<dbReference type="GO" id="GO:0007411">
    <property type="term" value="P:axon guidance"/>
    <property type="evidence" value="ECO:0007669"/>
    <property type="project" value="TreeGrafter"/>
</dbReference>
<dbReference type="Pfam" id="PF13895">
    <property type="entry name" value="Ig_2"/>
    <property type="match status" value="1"/>
</dbReference>
<evidence type="ECO:0000256" key="1">
    <source>
        <dbReference type="ARBA" id="ARBA00023319"/>
    </source>
</evidence>
<dbReference type="PANTHER" id="PTHR10075:SF100">
    <property type="entry name" value="FASCICLIN-2"/>
    <property type="match status" value="1"/>
</dbReference>
<evidence type="ECO:0000256" key="2">
    <source>
        <dbReference type="SAM" id="SignalP"/>
    </source>
</evidence>
<dbReference type="GO" id="GO:0030424">
    <property type="term" value="C:axon"/>
    <property type="evidence" value="ECO:0007669"/>
    <property type="project" value="TreeGrafter"/>
</dbReference>
<evidence type="ECO:0000259" key="3">
    <source>
        <dbReference type="PROSITE" id="PS50835"/>
    </source>
</evidence>
<comment type="caution">
    <text evidence="4">The sequence shown here is derived from an EMBL/GenBank/DDBJ whole genome shotgun (WGS) entry which is preliminary data.</text>
</comment>
<dbReference type="AlphaFoldDB" id="A0A8S3SJQ8"/>
<dbReference type="EMBL" id="CAJPWZ010001674">
    <property type="protein sequence ID" value="CAG2221064.1"/>
    <property type="molecule type" value="Genomic_DNA"/>
</dbReference>
<keyword evidence="5" id="KW-1185">Reference proteome</keyword>
<dbReference type="PROSITE" id="PS50835">
    <property type="entry name" value="IG_LIKE"/>
    <property type="match status" value="2"/>
</dbReference>
<keyword evidence="1" id="KW-0393">Immunoglobulin domain</keyword>
<organism evidence="4 5">
    <name type="scientific">Mytilus edulis</name>
    <name type="common">Blue mussel</name>
    <dbReference type="NCBI Taxonomy" id="6550"/>
    <lineage>
        <taxon>Eukaryota</taxon>
        <taxon>Metazoa</taxon>
        <taxon>Spiralia</taxon>
        <taxon>Lophotrochozoa</taxon>
        <taxon>Mollusca</taxon>
        <taxon>Bivalvia</taxon>
        <taxon>Autobranchia</taxon>
        <taxon>Pteriomorphia</taxon>
        <taxon>Mytilida</taxon>
        <taxon>Mytiloidea</taxon>
        <taxon>Mytilidae</taxon>
        <taxon>Mytilinae</taxon>
        <taxon>Mytilus</taxon>
    </lineage>
</organism>
<accession>A0A8S3SJQ8</accession>
<dbReference type="Gene3D" id="2.60.40.10">
    <property type="entry name" value="Immunoglobulins"/>
    <property type="match status" value="2"/>
</dbReference>
<dbReference type="GO" id="GO:0005886">
    <property type="term" value="C:plasma membrane"/>
    <property type="evidence" value="ECO:0007669"/>
    <property type="project" value="TreeGrafter"/>
</dbReference>
<name>A0A8S3SJQ8_MYTED</name>
<dbReference type="OrthoDB" id="190835at2759"/>
<dbReference type="InterPro" id="IPR013783">
    <property type="entry name" value="Ig-like_fold"/>
</dbReference>
<dbReference type="SUPFAM" id="SSF48726">
    <property type="entry name" value="Immunoglobulin"/>
    <property type="match status" value="2"/>
</dbReference>